<feature type="transmembrane region" description="Helical" evidence="1">
    <location>
        <begin position="7"/>
        <end position="27"/>
    </location>
</feature>
<keyword evidence="1" id="KW-0472">Membrane</keyword>
<dbReference type="Proteomes" id="UP001579974">
    <property type="component" value="Unassembled WGS sequence"/>
</dbReference>
<dbReference type="RefSeq" id="WP_275475835.1">
    <property type="nucleotide sequence ID" value="NZ_CP162940.1"/>
</dbReference>
<sequence>MRFYTSIMFLGTITGLVLGAFGLPVRVPATNWWTWFPPIGFRAASSLGLGTLGLLIGLFVDFMRMNRRTRLPEIFFWCNGFAIVALLVSMVQIYRLAASDADQNWGTVNDCLFTFDSAEQVLAKNPSRADLEFVSTELREAGAKLYVVSEYYDRDRQQNISMDDVSAGLSGAGIMLLSSNPDDVHQAKRFIEHAAEIFTTVEKRANGSYNQENAQAILSAISSTEPTALKQYFGVP</sequence>
<comment type="caution">
    <text evidence="2">The sequence shown here is derived from an EMBL/GenBank/DDBJ whole genome shotgun (WGS) entry which is preliminary data.</text>
</comment>
<feature type="transmembrane region" description="Helical" evidence="1">
    <location>
        <begin position="74"/>
        <end position="94"/>
    </location>
</feature>
<protein>
    <submittedName>
        <fullName evidence="2">Uncharacterized protein</fullName>
    </submittedName>
</protein>
<accession>A0ABV5A9X4</accession>
<evidence type="ECO:0000256" key="1">
    <source>
        <dbReference type="SAM" id="Phobius"/>
    </source>
</evidence>
<reference evidence="2 3" key="1">
    <citation type="journal article" date="2024" name="Int. J. Mol. Sci.">
        <title>Exploration of Alicyclobacillus spp. Genome in Search of Antibiotic Resistance.</title>
        <authorList>
            <person name="Bucka-Kolendo J."/>
            <person name="Kiousi D.E."/>
            <person name="Dekowska A."/>
            <person name="Mikolajczuk-Szczyrba A."/>
            <person name="Karadedos D.M."/>
            <person name="Michael P."/>
            <person name="Galanis A."/>
            <person name="Sokolowska B."/>
        </authorList>
    </citation>
    <scope>NUCLEOTIDE SEQUENCE [LARGE SCALE GENOMIC DNA]</scope>
    <source>
        <strain evidence="2 3">KKP 3000</strain>
    </source>
</reference>
<organism evidence="2 3">
    <name type="scientific">Alicyclobacillus fastidiosus</name>
    <dbReference type="NCBI Taxonomy" id="392011"/>
    <lineage>
        <taxon>Bacteria</taxon>
        <taxon>Bacillati</taxon>
        <taxon>Bacillota</taxon>
        <taxon>Bacilli</taxon>
        <taxon>Bacillales</taxon>
        <taxon>Alicyclobacillaceae</taxon>
        <taxon>Alicyclobacillus</taxon>
    </lineage>
</organism>
<keyword evidence="3" id="KW-1185">Reference proteome</keyword>
<keyword evidence="1" id="KW-1133">Transmembrane helix</keyword>
<keyword evidence="1" id="KW-0812">Transmembrane</keyword>
<evidence type="ECO:0000313" key="2">
    <source>
        <dbReference type="EMBL" id="MFB5189014.1"/>
    </source>
</evidence>
<gene>
    <name evidence="2" type="ORF">KKP3000_001453</name>
</gene>
<name>A0ABV5A9X4_9BACL</name>
<proteinExistence type="predicted"/>
<dbReference type="EMBL" id="JBDXSU010000001">
    <property type="protein sequence ID" value="MFB5189014.1"/>
    <property type="molecule type" value="Genomic_DNA"/>
</dbReference>
<evidence type="ECO:0000313" key="3">
    <source>
        <dbReference type="Proteomes" id="UP001579974"/>
    </source>
</evidence>
<feature type="transmembrane region" description="Helical" evidence="1">
    <location>
        <begin position="39"/>
        <end position="62"/>
    </location>
</feature>